<proteinExistence type="predicted"/>
<organism evidence="1 2">
    <name type="scientific">Calycomorphotria hydatis</name>
    <dbReference type="NCBI Taxonomy" id="2528027"/>
    <lineage>
        <taxon>Bacteria</taxon>
        <taxon>Pseudomonadati</taxon>
        <taxon>Planctomycetota</taxon>
        <taxon>Planctomycetia</taxon>
        <taxon>Planctomycetales</taxon>
        <taxon>Planctomycetaceae</taxon>
        <taxon>Calycomorphotria</taxon>
    </lineage>
</organism>
<evidence type="ECO:0000313" key="2">
    <source>
        <dbReference type="Proteomes" id="UP000319976"/>
    </source>
</evidence>
<dbReference type="Proteomes" id="UP000319976">
    <property type="component" value="Chromosome"/>
</dbReference>
<reference evidence="1 2" key="1">
    <citation type="submission" date="2019-02" db="EMBL/GenBank/DDBJ databases">
        <title>Deep-cultivation of Planctomycetes and their phenomic and genomic characterization uncovers novel biology.</title>
        <authorList>
            <person name="Wiegand S."/>
            <person name="Jogler M."/>
            <person name="Boedeker C."/>
            <person name="Pinto D."/>
            <person name="Vollmers J."/>
            <person name="Rivas-Marin E."/>
            <person name="Kohn T."/>
            <person name="Peeters S.H."/>
            <person name="Heuer A."/>
            <person name="Rast P."/>
            <person name="Oberbeckmann S."/>
            <person name="Bunk B."/>
            <person name="Jeske O."/>
            <person name="Meyerdierks A."/>
            <person name="Storesund J.E."/>
            <person name="Kallscheuer N."/>
            <person name="Luecker S."/>
            <person name="Lage O.M."/>
            <person name="Pohl T."/>
            <person name="Merkel B.J."/>
            <person name="Hornburger P."/>
            <person name="Mueller R.-W."/>
            <person name="Bruemmer F."/>
            <person name="Labrenz M."/>
            <person name="Spormann A.M."/>
            <person name="Op den Camp H."/>
            <person name="Overmann J."/>
            <person name="Amann R."/>
            <person name="Jetten M.S.M."/>
            <person name="Mascher T."/>
            <person name="Medema M.H."/>
            <person name="Devos D.P."/>
            <person name="Kaster A.-K."/>
            <person name="Ovreas L."/>
            <person name="Rohde M."/>
            <person name="Galperin M.Y."/>
            <person name="Jogler C."/>
        </authorList>
    </citation>
    <scope>NUCLEOTIDE SEQUENCE [LARGE SCALE GENOMIC DNA]</scope>
    <source>
        <strain evidence="1 2">V22</strain>
    </source>
</reference>
<keyword evidence="2" id="KW-1185">Reference proteome</keyword>
<dbReference type="EMBL" id="CP036316">
    <property type="protein sequence ID" value="QDT67067.1"/>
    <property type="molecule type" value="Genomic_DNA"/>
</dbReference>
<accession>A0A517TFC1</accession>
<dbReference type="AlphaFoldDB" id="A0A517TFC1"/>
<dbReference type="KEGG" id="chya:V22_43390"/>
<dbReference type="OrthoDB" id="9851992at2"/>
<sequence length="149" mass="16718">MHSTKLFTAAVASRLEDLFEPTTAVAFPGKRIDTAPLTEWLELTIDSLSEEPARHQQLQLGSYSIGIHVFAKPTSTIYRAQILADQLRSEFDALNLEISDPDMSEGQTVGFAKFSESQVRDLSRPEVTNREIQHLLLTWRVLAQPTSFS</sequence>
<gene>
    <name evidence="1" type="ORF">V22_43390</name>
</gene>
<protein>
    <submittedName>
        <fullName evidence="1">Uncharacterized protein</fullName>
    </submittedName>
</protein>
<name>A0A517TFC1_9PLAN</name>
<evidence type="ECO:0000313" key="1">
    <source>
        <dbReference type="EMBL" id="QDT67067.1"/>
    </source>
</evidence>
<dbReference type="RefSeq" id="WP_145266717.1">
    <property type="nucleotide sequence ID" value="NZ_CP036316.1"/>
</dbReference>